<proteinExistence type="predicted"/>
<accession>A0A9Q4GQC7</accession>
<dbReference type="AlphaFoldDB" id="A0A9Q4GQC7"/>
<feature type="compositionally biased region" description="Polar residues" evidence="1">
    <location>
        <begin position="57"/>
        <end position="72"/>
    </location>
</feature>
<organism evidence="2 3">
    <name type="scientific">Morganella morganii</name>
    <name type="common">Proteus morganii</name>
    <dbReference type="NCBI Taxonomy" id="582"/>
    <lineage>
        <taxon>Bacteria</taxon>
        <taxon>Pseudomonadati</taxon>
        <taxon>Pseudomonadota</taxon>
        <taxon>Gammaproteobacteria</taxon>
        <taxon>Enterobacterales</taxon>
        <taxon>Morganellaceae</taxon>
        <taxon>Morganella</taxon>
    </lineage>
</organism>
<feature type="region of interest" description="Disordered" evidence="1">
    <location>
        <begin position="52"/>
        <end position="77"/>
    </location>
</feature>
<dbReference type="Proteomes" id="UP001076655">
    <property type="component" value="Unassembled WGS sequence"/>
</dbReference>
<name>A0A9Q4GQC7_MORMO</name>
<evidence type="ECO:0000313" key="2">
    <source>
        <dbReference type="EMBL" id="MCY0789254.1"/>
    </source>
</evidence>
<feature type="compositionally biased region" description="Basic and acidic residues" evidence="1">
    <location>
        <begin position="101"/>
        <end position="114"/>
    </location>
</feature>
<reference evidence="2" key="1">
    <citation type="submission" date="2022-08" db="EMBL/GenBank/DDBJ databases">
        <authorList>
            <person name="Dale J.L."/>
        </authorList>
    </citation>
    <scope>NUCLEOTIDE SEQUENCE</scope>
    <source>
        <strain evidence="2">2022EL-00758</strain>
    </source>
</reference>
<feature type="region of interest" description="Disordered" evidence="1">
    <location>
        <begin position="90"/>
        <end position="125"/>
    </location>
</feature>
<dbReference type="RefSeq" id="WP_260250228.1">
    <property type="nucleotide sequence ID" value="NZ_JALMEJ010000019.1"/>
</dbReference>
<gene>
    <name evidence="2" type="ORF">N0392_06095</name>
</gene>
<evidence type="ECO:0000256" key="1">
    <source>
        <dbReference type="SAM" id="MobiDB-lite"/>
    </source>
</evidence>
<dbReference type="EMBL" id="JAPNMI010000003">
    <property type="protein sequence ID" value="MCY0789254.1"/>
    <property type="molecule type" value="Genomic_DNA"/>
</dbReference>
<comment type="caution">
    <text evidence="2">The sequence shown here is derived from an EMBL/GenBank/DDBJ whole genome shotgun (WGS) entry which is preliminary data.</text>
</comment>
<protein>
    <submittedName>
        <fullName evidence="2">Uncharacterized protein</fullName>
    </submittedName>
</protein>
<evidence type="ECO:0000313" key="3">
    <source>
        <dbReference type="Proteomes" id="UP001076655"/>
    </source>
</evidence>
<sequence>MARFFFSPPTATTAVPVPLLKPVVYTPVAAIATSTEIRRFLSVIQHGKFPPVPDISPQHTVRPQKEATSPQPKTEIPGFCLFPAGEKGAPMPTQPVFRSNPADKDTGTDRKIPGETETPPADTVPYSHTEKITAHLQLRRNDLITGISDTLLSRISHIAGKTGSLSTCRATFPVLGEVSFSVRHSADGVHIQIRCPSAGQALLLSCLPQLQDRLTQKTPQPVTISLTGHLSGSASAVRRK</sequence>